<dbReference type="InterPro" id="IPR014729">
    <property type="entry name" value="Rossmann-like_a/b/a_fold"/>
</dbReference>
<dbReference type="Gene3D" id="3.40.50.620">
    <property type="entry name" value="HUPs"/>
    <property type="match status" value="1"/>
</dbReference>
<dbReference type="AlphaFoldDB" id="A0A0G1UBL8"/>
<gene>
    <name evidence="1" type="ORF">UY23_C0001G0118</name>
</gene>
<reference evidence="1 2" key="1">
    <citation type="journal article" date="2015" name="Nature">
        <title>rRNA introns, odd ribosomes, and small enigmatic genomes across a large radiation of phyla.</title>
        <authorList>
            <person name="Brown C.T."/>
            <person name="Hug L.A."/>
            <person name="Thomas B.C."/>
            <person name="Sharon I."/>
            <person name="Castelle C.J."/>
            <person name="Singh A."/>
            <person name="Wilkins M.J."/>
            <person name="Williams K.H."/>
            <person name="Banfield J.F."/>
        </authorList>
    </citation>
    <scope>NUCLEOTIDE SEQUENCE [LARGE SCALE GENOMIC DNA]</scope>
</reference>
<dbReference type="SUPFAM" id="SSF52402">
    <property type="entry name" value="Adenine nucleotide alpha hydrolases-like"/>
    <property type="match status" value="1"/>
</dbReference>
<comment type="caution">
    <text evidence="1">The sequence shown here is derived from an EMBL/GenBank/DDBJ whole genome shotgun (WGS) entry which is preliminary data.</text>
</comment>
<dbReference type="EMBL" id="LCPF01000001">
    <property type="protein sequence ID" value="KKU91512.1"/>
    <property type="molecule type" value="Genomic_DNA"/>
</dbReference>
<name>A0A0G1UBL8_9BACT</name>
<evidence type="ECO:0000313" key="2">
    <source>
        <dbReference type="Proteomes" id="UP000034956"/>
    </source>
</evidence>
<proteinExistence type="predicted"/>
<dbReference type="Proteomes" id="UP000034956">
    <property type="component" value="Unassembled WGS sequence"/>
</dbReference>
<accession>A0A0G1UBL8</accession>
<dbReference type="InterPro" id="IPR055834">
    <property type="entry name" value="DUF7411"/>
</dbReference>
<dbReference type="Pfam" id="PF24167">
    <property type="entry name" value="DUF7411"/>
    <property type="match status" value="1"/>
</dbReference>
<protein>
    <submittedName>
        <fullName evidence="1">Uncharacterized protein</fullName>
    </submittedName>
</protein>
<evidence type="ECO:0000313" key="1">
    <source>
        <dbReference type="EMBL" id="KKU91512.1"/>
    </source>
</evidence>
<organism evidence="1 2">
    <name type="scientific">Candidatus Jorgensenbacteria bacterium GW2011_GWA1_48_11</name>
    <dbReference type="NCBI Taxonomy" id="1618660"/>
    <lineage>
        <taxon>Bacteria</taxon>
        <taxon>Candidatus Joergenseniibacteriota</taxon>
    </lineage>
</organism>
<sequence length="218" mass="24378">MKEQFKKILVLYSGGKDSSAAAVLLAKKSYRVILFTCEAGPSELTGPLGDSAPAIRHGELLNAFPNNIDKQRIFQDDSYLIRKLAIEKTNIEHVVYPLALALAVHTTAICYCLKNNIKIIASGYSGYQAKKEKYVEQKADFILLTKEFLKDYGISYLTPVVENSEAEINDILERDGISSKSLENKTIFSGIDFNQNKALEFWQSSIPICKRFIKNSIG</sequence>